<name>A0AAC9XWI6_9GAMM</name>
<evidence type="ECO:0000256" key="1">
    <source>
        <dbReference type="SAM" id="Phobius"/>
    </source>
</evidence>
<evidence type="ECO:0000313" key="3">
    <source>
        <dbReference type="Proteomes" id="UP000198329"/>
    </source>
</evidence>
<feature type="transmembrane region" description="Helical" evidence="1">
    <location>
        <begin position="274"/>
        <end position="292"/>
    </location>
</feature>
<dbReference type="RefSeq" id="WP_147279478.1">
    <property type="nucleotide sequence ID" value="NZ_CP011036.1"/>
</dbReference>
<reference evidence="2 3" key="1">
    <citation type="submission" date="2015-03" db="EMBL/GenBank/DDBJ databases">
        <authorList>
            <person name="Xie B.-B."/>
            <person name="Rong J.-C."/>
            <person name="Qin Q.-L."/>
            <person name="Zhang Y.-Z."/>
        </authorList>
    </citation>
    <scope>NUCLEOTIDE SEQUENCE [LARGE SCALE GENOMIC DNA]</scope>
    <source>
        <strain evidence="2 3">KMM 661</strain>
    </source>
</reference>
<organism evidence="2 3">
    <name type="scientific">Pseudoalteromonas nigrifaciens</name>
    <dbReference type="NCBI Taxonomy" id="28109"/>
    <lineage>
        <taxon>Bacteria</taxon>
        <taxon>Pseudomonadati</taxon>
        <taxon>Pseudomonadota</taxon>
        <taxon>Gammaproteobacteria</taxon>
        <taxon>Alteromonadales</taxon>
        <taxon>Pseudoalteromonadaceae</taxon>
        <taxon>Pseudoalteromonas</taxon>
    </lineage>
</organism>
<dbReference type="EMBL" id="CP011036">
    <property type="protein sequence ID" value="ASM53075.1"/>
    <property type="molecule type" value="Genomic_DNA"/>
</dbReference>
<keyword evidence="1" id="KW-1133">Transmembrane helix</keyword>
<proteinExistence type="predicted"/>
<evidence type="ECO:0000313" key="2">
    <source>
        <dbReference type="EMBL" id="ASM53075.1"/>
    </source>
</evidence>
<accession>A0AAC9XWI6</accession>
<keyword evidence="1" id="KW-0812">Transmembrane</keyword>
<dbReference type="GeneID" id="300940744"/>
<dbReference type="KEGG" id="png:PNIG_a0816"/>
<keyword evidence="3" id="KW-1185">Reference proteome</keyword>
<dbReference type="AlphaFoldDB" id="A0AAC9XWI6"/>
<sequence>MLLFLKGREITSFLGIKIDPGVSSLTLAGALCFIIAYYMFVYWLTLQESINSWCIKSGKSSSPIKKQNISDTFDFIPSSSLAVNNSKAIAAREESNDAFYKIDRLIPEDWREESLKAELATLEKFTKNNNFKNTIPSSYENLSDTYEHYFNSLTTIAITFQEMHKRLKLGGKINQSNLDDVEYKLQQLKEFYGDNQPELVVVLPMARQVHQKMKSLADYYSGITTTFQQVENERCQIINNILKSNDYLSEQIYTKLDSLSLKRNFFNETLPYKLIPFGYSSLVILLTVYFFVCPAAK</sequence>
<feature type="transmembrane region" description="Helical" evidence="1">
    <location>
        <begin position="21"/>
        <end position="44"/>
    </location>
</feature>
<protein>
    <submittedName>
        <fullName evidence="2">Uncharacterized protein</fullName>
    </submittedName>
</protein>
<keyword evidence="1" id="KW-0472">Membrane</keyword>
<dbReference type="Proteomes" id="UP000198329">
    <property type="component" value="Chromosome I"/>
</dbReference>
<gene>
    <name evidence="2" type="ORF">PNIG_a0816</name>
</gene>